<protein>
    <submittedName>
        <fullName evidence="1">Uncharacterized protein</fullName>
    </submittedName>
</protein>
<organism evidence="1 2">
    <name type="scientific">Mucilaginibacter polytrichastri</name>
    <dbReference type="NCBI Taxonomy" id="1302689"/>
    <lineage>
        <taxon>Bacteria</taxon>
        <taxon>Pseudomonadati</taxon>
        <taxon>Bacteroidota</taxon>
        <taxon>Sphingobacteriia</taxon>
        <taxon>Sphingobacteriales</taxon>
        <taxon>Sphingobacteriaceae</taxon>
        <taxon>Mucilaginibacter</taxon>
    </lineage>
</organism>
<dbReference type="AlphaFoldDB" id="A0A1Q6A0C4"/>
<proteinExistence type="predicted"/>
<dbReference type="EMBL" id="MPPL01000001">
    <property type="protein sequence ID" value="OKS87457.1"/>
    <property type="molecule type" value="Genomic_DNA"/>
</dbReference>
<accession>A0A1Q6A0C4</accession>
<keyword evidence="2" id="KW-1185">Reference proteome</keyword>
<evidence type="ECO:0000313" key="1">
    <source>
        <dbReference type="EMBL" id="OKS87457.1"/>
    </source>
</evidence>
<evidence type="ECO:0000313" key="2">
    <source>
        <dbReference type="Proteomes" id="UP000186720"/>
    </source>
</evidence>
<gene>
    <name evidence="1" type="ORF">RG47T_2918</name>
</gene>
<name>A0A1Q6A0C4_9SPHI</name>
<sequence>MIDGEVLRSGPPKSISSFNLSWFWVPACPALIRPANLINEVEADVMAI</sequence>
<reference evidence="1 2" key="1">
    <citation type="submission" date="2016-11" db="EMBL/GenBank/DDBJ databases">
        <title>Whole Genome Sequencing of Mucilaginibacter polytrichastri RG4-7(T) isolated from the moss sample.</title>
        <authorList>
            <person name="Li Y."/>
        </authorList>
    </citation>
    <scope>NUCLEOTIDE SEQUENCE [LARGE SCALE GENOMIC DNA]</scope>
    <source>
        <strain evidence="1 2">RG4-7</strain>
    </source>
</reference>
<dbReference type="Proteomes" id="UP000186720">
    <property type="component" value="Unassembled WGS sequence"/>
</dbReference>
<comment type="caution">
    <text evidence="1">The sequence shown here is derived from an EMBL/GenBank/DDBJ whole genome shotgun (WGS) entry which is preliminary data.</text>
</comment>